<dbReference type="AlphaFoldDB" id="I9S8S3"/>
<protein>
    <recommendedName>
        <fullName evidence="8">Peptidase M3A/M3B catalytic domain-containing protein</fullName>
    </recommendedName>
</protein>
<dbReference type="Gene3D" id="1.20.1050.40">
    <property type="entry name" value="Endopeptidase. Chain P, domain 1"/>
    <property type="match status" value="1"/>
</dbReference>
<dbReference type="GO" id="GO:0006508">
    <property type="term" value="P:proteolysis"/>
    <property type="evidence" value="ECO:0007669"/>
    <property type="project" value="UniProtKB-KW"/>
</dbReference>
<feature type="domain" description="Peptidase M3A/M3B catalytic" evidence="8">
    <location>
        <begin position="245"/>
        <end position="695"/>
    </location>
</feature>
<evidence type="ECO:0000256" key="3">
    <source>
        <dbReference type="ARBA" id="ARBA00022723"/>
    </source>
</evidence>
<dbReference type="InterPro" id="IPR034005">
    <property type="entry name" value="M3A_DCP"/>
</dbReference>
<dbReference type="EMBL" id="AGXS01000015">
    <property type="protein sequence ID" value="EIY51758.1"/>
    <property type="molecule type" value="Genomic_DNA"/>
</dbReference>
<dbReference type="GO" id="GO:0005829">
    <property type="term" value="C:cytosol"/>
    <property type="evidence" value="ECO:0007669"/>
    <property type="project" value="TreeGrafter"/>
</dbReference>
<organism evidence="9 10">
    <name type="scientific">Bacteroides nordii CL02T12C05</name>
    <dbReference type="NCBI Taxonomy" id="997884"/>
    <lineage>
        <taxon>Bacteria</taxon>
        <taxon>Pseudomonadati</taxon>
        <taxon>Bacteroidota</taxon>
        <taxon>Bacteroidia</taxon>
        <taxon>Bacteroidales</taxon>
        <taxon>Bacteroidaceae</taxon>
        <taxon>Bacteroides</taxon>
    </lineage>
</organism>
<gene>
    <name evidence="9" type="ORF">HMPREF1068_01305</name>
</gene>
<dbReference type="PANTHER" id="PTHR43660:SF1">
    <property type="entry name" value="DIPEPTIDYL CARBOXYPEPTIDASE"/>
    <property type="match status" value="1"/>
</dbReference>
<evidence type="ECO:0000313" key="9">
    <source>
        <dbReference type="EMBL" id="EIY51758.1"/>
    </source>
</evidence>
<dbReference type="eggNOG" id="COG0339">
    <property type="taxonomic scope" value="Bacteria"/>
</dbReference>
<dbReference type="Gene3D" id="1.10.1370.10">
    <property type="entry name" value="Neurolysin, domain 3"/>
    <property type="match status" value="1"/>
</dbReference>
<dbReference type="HOGENOM" id="CLU_001805_4_0_10"/>
<comment type="similarity">
    <text evidence="1 7">Belongs to the peptidase M3 family.</text>
</comment>
<name>I9S8S3_9BACE</name>
<accession>I9S8S3</accession>
<comment type="caution">
    <text evidence="9">The sequence shown here is derived from an EMBL/GenBank/DDBJ whole genome shotgun (WGS) entry which is preliminary data.</text>
</comment>
<dbReference type="GO" id="GO:0046872">
    <property type="term" value="F:metal ion binding"/>
    <property type="evidence" value="ECO:0007669"/>
    <property type="project" value="UniProtKB-UniRule"/>
</dbReference>
<evidence type="ECO:0000256" key="6">
    <source>
        <dbReference type="ARBA" id="ARBA00023049"/>
    </source>
</evidence>
<dbReference type="InterPro" id="IPR024079">
    <property type="entry name" value="MetalloPept_cat_dom_sf"/>
</dbReference>
<dbReference type="Pfam" id="PF01432">
    <property type="entry name" value="Peptidase_M3"/>
    <property type="match status" value="1"/>
</dbReference>
<evidence type="ECO:0000256" key="1">
    <source>
        <dbReference type="ARBA" id="ARBA00006040"/>
    </source>
</evidence>
<dbReference type="InterPro" id="IPR024080">
    <property type="entry name" value="Neurolysin/TOP_N"/>
</dbReference>
<dbReference type="FunFam" id="3.40.390.10:FF:000009">
    <property type="entry name" value="Oligopeptidase A"/>
    <property type="match status" value="1"/>
</dbReference>
<comment type="cofactor">
    <cofactor evidence="7">
        <name>Zn(2+)</name>
        <dbReference type="ChEBI" id="CHEBI:29105"/>
    </cofactor>
    <text evidence="7">Binds 1 zinc ion.</text>
</comment>
<dbReference type="InterPro" id="IPR045090">
    <property type="entry name" value="Pept_M3A_M3B"/>
</dbReference>
<evidence type="ECO:0000256" key="2">
    <source>
        <dbReference type="ARBA" id="ARBA00022670"/>
    </source>
</evidence>
<keyword evidence="2 7" id="KW-0645">Protease</keyword>
<dbReference type="CDD" id="cd06456">
    <property type="entry name" value="M3A_DCP"/>
    <property type="match status" value="1"/>
</dbReference>
<dbReference type="GO" id="GO:0004180">
    <property type="term" value="F:carboxypeptidase activity"/>
    <property type="evidence" value="ECO:0007669"/>
    <property type="project" value="TreeGrafter"/>
</dbReference>
<dbReference type="InterPro" id="IPR024077">
    <property type="entry name" value="Neurolysin/TOP_dom2"/>
</dbReference>
<keyword evidence="5 7" id="KW-0862">Zinc</keyword>
<evidence type="ECO:0000256" key="4">
    <source>
        <dbReference type="ARBA" id="ARBA00022801"/>
    </source>
</evidence>
<evidence type="ECO:0000256" key="7">
    <source>
        <dbReference type="RuleBase" id="RU003435"/>
    </source>
</evidence>
<keyword evidence="10" id="KW-1185">Reference proteome</keyword>
<keyword evidence="4 7" id="KW-0378">Hydrolase</keyword>
<dbReference type="Proteomes" id="UP000003089">
    <property type="component" value="Unassembled WGS sequence"/>
</dbReference>
<dbReference type="Gene3D" id="3.40.390.10">
    <property type="entry name" value="Collagenase (Catalytic Domain)"/>
    <property type="match status" value="1"/>
</dbReference>
<dbReference type="STRING" id="997884.HMPREF1068_01305"/>
<dbReference type="SUPFAM" id="SSF55486">
    <property type="entry name" value="Metalloproteases ('zincins'), catalytic domain"/>
    <property type="match status" value="1"/>
</dbReference>
<dbReference type="InterPro" id="IPR001567">
    <property type="entry name" value="Pept_M3A_M3B_dom"/>
</dbReference>
<dbReference type="RefSeq" id="WP_007484286.1">
    <property type="nucleotide sequence ID" value="NZ_JH724314.1"/>
</dbReference>
<reference evidence="9 10" key="1">
    <citation type="submission" date="2012-02" db="EMBL/GenBank/DDBJ databases">
        <title>The Genome Sequence of Bacteroides nordii CL02T12C05.</title>
        <authorList>
            <consortium name="The Broad Institute Genome Sequencing Platform"/>
            <person name="Earl A."/>
            <person name="Ward D."/>
            <person name="Feldgarden M."/>
            <person name="Gevers D."/>
            <person name="Zitomersky N.L."/>
            <person name="Coyne M.J."/>
            <person name="Comstock L.E."/>
            <person name="Young S.K."/>
            <person name="Zeng Q."/>
            <person name="Gargeya S."/>
            <person name="Fitzgerald M."/>
            <person name="Haas B."/>
            <person name="Abouelleil A."/>
            <person name="Alvarado L."/>
            <person name="Arachchi H.M."/>
            <person name="Berlin A."/>
            <person name="Chapman S.B."/>
            <person name="Gearin G."/>
            <person name="Goldberg J."/>
            <person name="Griggs A."/>
            <person name="Gujja S."/>
            <person name="Hansen M."/>
            <person name="Heiman D."/>
            <person name="Howarth C."/>
            <person name="Larimer J."/>
            <person name="Lui A."/>
            <person name="MacDonald P.J.P."/>
            <person name="McCowen C."/>
            <person name="Montmayeur A."/>
            <person name="Murphy C."/>
            <person name="Neiman D."/>
            <person name="Pearson M."/>
            <person name="Priest M."/>
            <person name="Roberts A."/>
            <person name="Saif S."/>
            <person name="Shea T."/>
            <person name="Sisk P."/>
            <person name="Stolte C."/>
            <person name="Sykes S."/>
            <person name="Wortman J."/>
            <person name="Nusbaum C."/>
            <person name="Birren B."/>
        </authorList>
    </citation>
    <scope>NUCLEOTIDE SEQUENCE [LARGE SCALE GENOMIC DNA]</scope>
    <source>
        <strain evidence="9 10">CL02T12C05</strain>
    </source>
</reference>
<dbReference type="PANTHER" id="PTHR43660">
    <property type="entry name" value="DIPEPTIDYL CARBOXYPEPTIDASE"/>
    <property type="match status" value="1"/>
</dbReference>
<sequence length="708" mass="81576">MKRLNVILILLCIIINMMNAQNPFFEKYTTPYGTVPFDKIKTEHYEPAIREGIRQQAAEIDAIVNNPEAPTFANTILAYEKSGELLDRVTTVFGNLRSAETNDDLQILAQEMMPLLSEHSNNISLNEELFKRVKAVYNQKEQLNLTPEQTKLLENIYDGFIRRGANLQGEAQKQYRQLTKELSSFTLQFSENNLKEINNYQLVLTDKAQLAGLPESAIEAAAETAKEKGVEGWVFTLQAPSYIPFMTYADNRDLRHELYMAYNTKCTHNNEYNNIDIVKKLVNTRMAIAQLLGYENFAQYTLKKRMAEDSDAVYNLLNQLLEAYTPTAKKEYQEVQELARQEQGAEFTVMPWDWSYYSNKLKDKKFNINEEMLRPYFELEKVKEGVFGLATRLYGITFKKNTDIPVYHKDVDAYEVLDKDNKTLAILYTDFHPRTGKRAGAWMTEYKGQWIDEKTGENSRPHVSIVMNFTKPTGNKPALLTFDEVETFLHEFGHSLHGMFANSTYESLSGTSVYWDFVELPSQIMENFAIEKEFLNTFAQHYQTDEKLPEELIKRLVDASNFNAAYACLRQVSFGLLDMAWYTRNAPFEGDVKEYEQQSWAKAQILPVVKDACMSTQFSHIFAGGYSAGYYSYKWAEVLDADAFSLFKQKGIFNREVAESFRNNILSKGGTEHPMILYKRFRGQEPTIDALLIRNGIKENTGNKKTED</sequence>
<evidence type="ECO:0000256" key="5">
    <source>
        <dbReference type="ARBA" id="ARBA00022833"/>
    </source>
</evidence>
<dbReference type="PATRIC" id="fig|997884.3.peg.1330"/>
<dbReference type="GO" id="GO:0004222">
    <property type="term" value="F:metalloendopeptidase activity"/>
    <property type="evidence" value="ECO:0007669"/>
    <property type="project" value="InterPro"/>
</dbReference>
<keyword evidence="6 7" id="KW-0482">Metalloprotease</keyword>
<evidence type="ECO:0000259" key="8">
    <source>
        <dbReference type="Pfam" id="PF01432"/>
    </source>
</evidence>
<keyword evidence="3 7" id="KW-0479">Metal-binding</keyword>
<evidence type="ECO:0000313" key="10">
    <source>
        <dbReference type="Proteomes" id="UP000003089"/>
    </source>
</evidence>
<proteinExistence type="inferred from homology"/>